<gene>
    <name evidence="1" type="ORF">LOY88_006484</name>
</gene>
<sequence length="336" mass="36315">MAASRAFPLPSYRDDDLAAAGTKMLSRSVQRMSAKILKSTLPKPKAKSTKSVHFEAHLESVCYFMKDDEPCLIAARISAVKRTAGDCDPLREAPLLLHDSTCVLDLISSRREQDAPVRVEQVYLSHPKSVTGTLAVASLSFMEHVKVRFSLDGWQTASEAAAEYCGNHRKDGFDTFGFTIRLDDCSAAGKTMSFCVGYVANGQEFMGTNPSSNYEIELSKLAGKLAAPPGILRPATPSPPASKSRFAAFSRWPATGPAARAQAANAQAPECAAVEVHGPPQQQRQLALCSPDSPAIARPRTSRTLVRPSSLNLCMDTARFMRLSSLHSVTRAAQVM</sequence>
<comment type="caution">
    <text evidence="1">The sequence shown here is derived from an EMBL/GenBank/DDBJ whole genome shotgun (WGS) entry which is preliminary data.</text>
</comment>
<name>A0ACB8UPZ1_9EURO</name>
<reference evidence="1" key="1">
    <citation type="journal article" date="2022" name="bioRxiv">
        <title>Population genetic analysis of Ophidiomyces ophidiicola, the causative agent of snake fungal disease, indicates recent introductions to the USA.</title>
        <authorList>
            <person name="Ladner J.T."/>
            <person name="Palmer J.M."/>
            <person name="Ettinger C.L."/>
            <person name="Stajich J.E."/>
            <person name="Farrell T.M."/>
            <person name="Glorioso B.M."/>
            <person name="Lawson B."/>
            <person name="Price S.J."/>
            <person name="Stengle A.G."/>
            <person name="Grear D.A."/>
            <person name="Lorch J.M."/>
        </authorList>
    </citation>
    <scope>NUCLEOTIDE SEQUENCE</scope>
    <source>
        <strain evidence="1">NWHC 24266-5</strain>
    </source>
</reference>
<evidence type="ECO:0000313" key="1">
    <source>
        <dbReference type="EMBL" id="KAI2381902.1"/>
    </source>
</evidence>
<proteinExistence type="predicted"/>
<organism evidence="1">
    <name type="scientific">Ophidiomyces ophidiicola</name>
    <dbReference type="NCBI Taxonomy" id="1387563"/>
    <lineage>
        <taxon>Eukaryota</taxon>
        <taxon>Fungi</taxon>
        <taxon>Dikarya</taxon>
        <taxon>Ascomycota</taxon>
        <taxon>Pezizomycotina</taxon>
        <taxon>Eurotiomycetes</taxon>
        <taxon>Eurotiomycetidae</taxon>
        <taxon>Onygenales</taxon>
        <taxon>Onygenaceae</taxon>
        <taxon>Ophidiomyces</taxon>
    </lineage>
</organism>
<protein>
    <submittedName>
        <fullName evidence="1">Uncharacterized protein</fullName>
    </submittedName>
</protein>
<dbReference type="EMBL" id="JALBCA010000159">
    <property type="protein sequence ID" value="KAI2381902.1"/>
    <property type="molecule type" value="Genomic_DNA"/>
</dbReference>
<accession>A0ACB8UPZ1</accession>